<dbReference type="GO" id="GO:0005737">
    <property type="term" value="C:cytoplasm"/>
    <property type="evidence" value="ECO:0007669"/>
    <property type="project" value="TreeGrafter"/>
</dbReference>
<accession>A0A428SI96</accession>
<dbReference type="EMBL" id="NIZV01000449">
    <property type="protein sequence ID" value="RSL89476.1"/>
    <property type="molecule type" value="Genomic_DNA"/>
</dbReference>
<proteinExistence type="inferred from homology"/>
<name>A0A428SI96_9HYPO</name>
<protein>
    <recommendedName>
        <fullName evidence="3">Peptidase C14 caspase domain-containing protein</fullName>
    </recommendedName>
</protein>
<evidence type="ECO:0000256" key="2">
    <source>
        <dbReference type="SAM" id="Coils"/>
    </source>
</evidence>
<dbReference type="GO" id="GO:0006508">
    <property type="term" value="P:proteolysis"/>
    <property type="evidence" value="ECO:0007669"/>
    <property type="project" value="InterPro"/>
</dbReference>
<dbReference type="GO" id="GO:0004197">
    <property type="term" value="F:cysteine-type endopeptidase activity"/>
    <property type="evidence" value="ECO:0007669"/>
    <property type="project" value="InterPro"/>
</dbReference>
<evidence type="ECO:0000313" key="4">
    <source>
        <dbReference type="EMBL" id="RSL89476.1"/>
    </source>
</evidence>
<dbReference type="PANTHER" id="PTHR48104">
    <property type="entry name" value="METACASPASE-4"/>
    <property type="match status" value="1"/>
</dbReference>
<evidence type="ECO:0000259" key="3">
    <source>
        <dbReference type="Pfam" id="PF00656"/>
    </source>
</evidence>
<reference evidence="4 5" key="1">
    <citation type="submission" date="2017-06" db="EMBL/GenBank/DDBJ databases">
        <title>Cmopartive genomic analysis of Ambrosia Fusariam Clade fungi.</title>
        <authorList>
            <person name="Stajich J.E."/>
            <person name="Carrillo J."/>
            <person name="Kijimoto T."/>
            <person name="Eskalen A."/>
            <person name="O'Donnell K."/>
            <person name="Kasson M."/>
        </authorList>
    </citation>
    <scope>NUCLEOTIDE SEQUENCE [LARGE SCALE GENOMIC DNA]</scope>
    <source>
        <strain evidence="4 5">NRRL 20438</strain>
    </source>
</reference>
<dbReference type="InterPro" id="IPR011600">
    <property type="entry name" value="Pept_C14_caspase"/>
</dbReference>
<dbReference type="InterPro" id="IPR050452">
    <property type="entry name" value="Metacaspase"/>
</dbReference>
<comment type="similarity">
    <text evidence="1">Belongs to the peptidase C14B family.</text>
</comment>
<dbReference type="Gene3D" id="3.40.50.1460">
    <property type="match status" value="1"/>
</dbReference>
<dbReference type="Proteomes" id="UP000288429">
    <property type="component" value="Unassembled WGS sequence"/>
</dbReference>
<feature type="coiled-coil region" evidence="2">
    <location>
        <begin position="25"/>
        <end position="52"/>
    </location>
</feature>
<organism evidence="4 5">
    <name type="scientific">Fusarium ambrosium</name>
    <dbReference type="NCBI Taxonomy" id="131363"/>
    <lineage>
        <taxon>Eukaryota</taxon>
        <taxon>Fungi</taxon>
        <taxon>Dikarya</taxon>
        <taxon>Ascomycota</taxon>
        <taxon>Pezizomycotina</taxon>
        <taxon>Sordariomycetes</taxon>
        <taxon>Hypocreomycetidae</taxon>
        <taxon>Hypocreales</taxon>
        <taxon>Nectriaceae</taxon>
        <taxon>Fusarium</taxon>
        <taxon>Fusarium solani species complex</taxon>
    </lineage>
</organism>
<feature type="domain" description="Peptidase C14 caspase" evidence="3">
    <location>
        <begin position="10"/>
        <end position="289"/>
    </location>
</feature>
<sequence>MSIDPATTTHYALLIGIAYYREKPLKGCVNDVRELEKLLQKHRQNIDIKTLTATPTTPVSYHPAEDESSLPTYDNVLSSLDSIISRASSGDFVYVHFSGHGTTVEPKSNGDRKPDASTGDLALVLFDKGPDGVRYLRGQELSISLKRAVDKGLKLTLVLDCCFSGSVVRNDDSVRGLPYDVEVDRRYPPFQWTNTFTGDDAALYPTKRGASMRTNWVINPSGYTVFAACGPSEESEELSTGAGHHGALTYFLLRAFDRIGRVGGRLSHLYAHLCARFRERLPDQKPMLYGNKRLGFFEDLTAELSYPSGMAATALTHLSLQKYPVRLQLPSQNGHTWTKALQERQSLNVATGDATSGELFTFHVAVISKEAYEIRDASNKLLANLPPPILDLEEDPSFVLDIIEHLARILSSHSK</sequence>
<dbReference type="AlphaFoldDB" id="A0A428SI96"/>
<dbReference type="PANTHER" id="PTHR48104:SF30">
    <property type="entry name" value="METACASPASE-1"/>
    <property type="match status" value="1"/>
</dbReference>
<gene>
    <name evidence="4" type="ORF">CDV31_015880</name>
</gene>
<comment type="caution">
    <text evidence="4">The sequence shown here is derived from an EMBL/GenBank/DDBJ whole genome shotgun (WGS) entry which is preliminary data.</text>
</comment>
<keyword evidence="2" id="KW-0175">Coiled coil</keyword>
<evidence type="ECO:0000313" key="5">
    <source>
        <dbReference type="Proteomes" id="UP000288429"/>
    </source>
</evidence>
<dbReference type="Pfam" id="PF00656">
    <property type="entry name" value="Peptidase_C14"/>
    <property type="match status" value="1"/>
</dbReference>
<keyword evidence="5" id="KW-1185">Reference proteome</keyword>
<evidence type="ECO:0000256" key="1">
    <source>
        <dbReference type="ARBA" id="ARBA00009005"/>
    </source>
</evidence>